<sequence length="212" mass="21475">MAGVFYLVTGVALGATRPGFDFGRHALSLLMLGDLGWAQAVNLVLSGVMTLAAAFGARRAMRGSRGATAASTLVGIFGVCLVASAIFPPDPMAGFPGGSTSTEVSVSGLLHMAFGAIGFLCLAAAAFVVAGWFARRGERRRALCSRGSGIVVAIGFVAGAAFSAGTLGVVFLWVAVVACWAWLAGTSLALYGTVPHPDAHRRNGSDTAVAPS</sequence>
<feature type="transmembrane region" description="Helical" evidence="1">
    <location>
        <begin position="146"/>
        <end position="164"/>
    </location>
</feature>
<keyword evidence="3" id="KW-1185">Reference proteome</keyword>
<feature type="transmembrane region" description="Helical" evidence="1">
    <location>
        <begin position="170"/>
        <end position="192"/>
    </location>
</feature>
<accession>A0A1H0LKJ1</accession>
<reference evidence="3" key="1">
    <citation type="submission" date="2016-10" db="EMBL/GenBank/DDBJ databases">
        <authorList>
            <person name="Varghese N."/>
            <person name="Submissions S."/>
        </authorList>
    </citation>
    <scope>NUCLEOTIDE SEQUENCE [LARGE SCALE GENOMIC DNA]</scope>
    <source>
        <strain evidence="3">IBRC-M 10655</strain>
    </source>
</reference>
<evidence type="ECO:0008006" key="4">
    <source>
        <dbReference type="Google" id="ProtNLM"/>
    </source>
</evidence>
<evidence type="ECO:0000256" key="1">
    <source>
        <dbReference type="SAM" id="Phobius"/>
    </source>
</evidence>
<dbReference type="STRING" id="504798.SAMN05421871_109112"/>
<evidence type="ECO:0000313" key="2">
    <source>
        <dbReference type="EMBL" id="SDO68722.1"/>
    </source>
</evidence>
<dbReference type="AlphaFoldDB" id="A0A1H0LKJ1"/>
<evidence type="ECO:0000313" key="3">
    <source>
        <dbReference type="Proteomes" id="UP000199651"/>
    </source>
</evidence>
<dbReference type="EMBL" id="FNJB01000004">
    <property type="protein sequence ID" value="SDO68722.1"/>
    <property type="molecule type" value="Genomic_DNA"/>
</dbReference>
<keyword evidence="1" id="KW-0812">Transmembrane</keyword>
<keyword evidence="1" id="KW-0472">Membrane</keyword>
<dbReference type="RefSeq" id="WP_228769820.1">
    <property type="nucleotide sequence ID" value="NZ_FNDV01000009.1"/>
</dbReference>
<gene>
    <name evidence="2" type="ORF">SAMN05192558_104185</name>
</gene>
<protein>
    <recommendedName>
        <fullName evidence="4">DUF998 domain-containing protein</fullName>
    </recommendedName>
</protein>
<dbReference type="InterPro" id="IPR009339">
    <property type="entry name" value="DUF998"/>
</dbReference>
<dbReference type="Proteomes" id="UP000199651">
    <property type="component" value="Unassembled WGS sequence"/>
</dbReference>
<keyword evidence="1" id="KW-1133">Transmembrane helix</keyword>
<organism evidence="2 3">
    <name type="scientific">Actinokineospora alba</name>
    <dbReference type="NCBI Taxonomy" id="504798"/>
    <lineage>
        <taxon>Bacteria</taxon>
        <taxon>Bacillati</taxon>
        <taxon>Actinomycetota</taxon>
        <taxon>Actinomycetes</taxon>
        <taxon>Pseudonocardiales</taxon>
        <taxon>Pseudonocardiaceae</taxon>
        <taxon>Actinokineospora</taxon>
    </lineage>
</organism>
<proteinExistence type="predicted"/>
<dbReference type="Pfam" id="PF06197">
    <property type="entry name" value="DUF998"/>
    <property type="match status" value="1"/>
</dbReference>
<feature type="transmembrane region" description="Helical" evidence="1">
    <location>
        <begin position="108"/>
        <end position="134"/>
    </location>
</feature>
<feature type="transmembrane region" description="Helical" evidence="1">
    <location>
        <begin position="38"/>
        <end position="57"/>
    </location>
</feature>
<feature type="transmembrane region" description="Helical" evidence="1">
    <location>
        <begin position="69"/>
        <end position="88"/>
    </location>
</feature>
<name>A0A1H0LKJ1_9PSEU</name>